<dbReference type="Proteomes" id="UP000053989">
    <property type="component" value="Unassembled WGS sequence"/>
</dbReference>
<name>A0A0C2ZMV2_9AGAM</name>
<reference evidence="1 2" key="1">
    <citation type="submission" date="2014-04" db="EMBL/GenBank/DDBJ databases">
        <authorList>
            <consortium name="DOE Joint Genome Institute"/>
            <person name="Kuo A."/>
            <person name="Kohler A."/>
            <person name="Nagy L.G."/>
            <person name="Floudas D."/>
            <person name="Copeland A."/>
            <person name="Barry K.W."/>
            <person name="Cichocki N."/>
            <person name="Veneault-Fourrey C."/>
            <person name="LaButti K."/>
            <person name="Lindquist E.A."/>
            <person name="Lipzen A."/>
            <person name="Lundell T."/>
            <person name="Morin E."/>
            <person name="Murat C."/>
            <person name="Sun H."/>
            <person name="Tunlid A."/>
            <person name="Henrissat B."/>
            <person name="Grigoriev I.V."/>
            <person name="Hibbett D.S."/>
            <person name="Martin F."/>
            <person name="Nordberg H.P."/>
            <person name="Cantor M.N."/>
            <person name="Hua S.X."/>
        </authorList>
    </citation>
    <scope>NUCLEOTIDE SEQUENCE [LARGE SCALE GENOMIC DNA]</scope>
    <source>
        <strain evidence="1 2">Foug A</strain>
    </source>
</reference>
<dbReference type="EMBL" id="KN822039">
    <property type="protein sequence ID" value="KIM62923.1"/>
    <property type="molecule type" value="Genomic_DNA"/>
</dbReference>
<dbReference type="InParanoid" id="A0A0C2ZMV2"/>
<keyword evidence="2" id="KW-1185">Reference proteome</keyword>
<organism evidence="1 2">
    <name type="scientific">Scleroderma citrinum Foug A</name>
    <dbReference type="NCBI Taxonomy" id="1036808"/>
    <lineage>
        <taxon>Eukaryota</taxon>
        <taxon>Fungi</taxon>
        <taxon>Dikarya</taxon>
        <taxon>Basidiomycota</taxon>
        <taxon>Agaricomycotina</taxon>
        <taxon>Agaricomycetes</taxon>
        <taxon>Agaricomycetidae</taxon>
        <taxon>Boletales</taxon>
        <taxon>Sclerodermatineae</taxon>
        <taxon>Sclerodermataceae</taxon>
        <taxon>Scleroderma</taxon>
    </lineage>
</organism>
<proteinExistence type="predicted"/>
<dbReference type="AlphaFoldDB" id="A0A0C2ZMV2"/>
<protein>
    <submittedName>
        <fullName evidence="1">Uncharacterized protein</fullName>
    </submittedName>
</protein>
<accession>A0A0C2ZMV2</accession>
<sequence>MGLCHTALDPQNAFALTCPMRWSCRDDASPYRDLIAVRGLHRQSPIHGHFPVTKFVTDTILSLPGSRGRAALCICI</sequence>
<dbReference type="HOGENOM" id="CLU_2655921_0_0_1"/>
<gene>
    <name evidence="1" type="ORF">SCLCIDRAFT_1214724</name>
</gene>
<reference evidence="2" key="2">
    <citation type="submission" date="2015-01" db="EMBL/GenBank/DDBJ databases">
        <title>Evolutionary Origins and Diversification of the Mycorrhizal Mutualists.</title>
        <authorList>
            <consortium name="DOE Joint Genome Institute"/>
            <consortium name="Mycorrhizal Genomics Consortium"/>
            <person name="Kohler A."/>
            <person name="Kuo A."/>
            <person name="Nagy L.G."/>
            <person name="Floudas D."/>
            <person name="Copeland A."/>
            <person name="Barry K.W."/>
            <person name="Cichocki N."/>
            <person name="Veneault-Fourrey C."/>
            <person name="LaButti K."/>
            <person name="Lindquist E.A."/>
            <person name="Lipzen A."/>
            <person name="Lundell T."/>
            <person name="Morin E."/>
            <person name="Murat C."/>
            <person name="Riley R."/>
            <person name="Ohm R."/>
            <person name="Sun H."/>
            <person name="Tunlid A."/>
            <person name="Henrissat B."/>
            <person name="Grigoriev I.V."/>
            <person name="Hibbett D.S."/>
            <person name="Martin F."/>
        </authorList>
    </citation>
    <scope>NUCLEOTIDE SEQUENCE [LARGE SCALE GENOMIC DNA]</scope>
    <source>
        <strain evidence="2">Foug A</strain>
    </source>
</reference>
<evidence type="ECO:0000313" key="2">
    <source>
        <dbReference type="Proteomes" id="UP000053989"/>
    </source>
</evidence>
<evidence type="ECO:0000313" key="1">
    <source>
        <dbReference type="EMBL" id="KIM62923.1"/>
    </source>
</evidence>